<evidence type="ECO:0000259" key="10">
    <source>
        <dbReference type="Pfam" id="PF02558"/>
    </source>
</evidence>
<sequence>MRAIGVKHQRPDPITPLYSDDDYKSLHFYAGSDNTCPVQLTSPRRAELIWFAGLLPVCCRFVADRQECSMTRRTSIAVIGMGGIGGVVASCLELSGRHRIVVCARRSAGAVSIEQPEGTHCLTLDVVADYEQADHVDWILLCTKAQDTASASAWFERLCGPGTCVAVLQNGIEHEQRVAPYTGNRPVVPAVVYFNGKRRSISDFSFRHGSEVDIAIPDIAAGRAFAELFDGTSLKVSPREDFQQRLWTKFLLNAVANPITALTRQRLAVFGRDDILSVASKIIQEGLAVARASGVDPGEKAESQVLERLLAYHPDEATSMYIDNVNGRVMEVSALTGAIVVMGERLGVPTPTNRVLLALLQAISDASRDACATG</sequence>
<dbReference type="InterPro" id="IPR051402">
    <property type="entry name" value="KPR-Related"/>
</dbReference>
<dbReference type="Gene3D" id="3.40.50.720">
    <property type="entry name" value="NAD(P)-binding Rossmann-like Domain"/>
    <property type="match status" value="1"/>
</dbReference>
<evidence type="ECO:0000259" key="11">
    <source>
        <dbReference type="Pfam" id="PF08546"/>
    </source>
</evidence>
<dbReference type="EMBL" id="CP080096">
    <property type="protein sequence ID" value="QYD72658.1"/>
    <property type="molecule type" value="Genomic_DNA"/>
</dbReference>
<dbReference type="InterPro" id="IPR013332">
    <property type="entry name" value="KPR_N"/>
</dbReference>
<evidence type="ECO:0000256" key="1">
    <source>
        <dbReference type="ARBA" id="ARBA00004994"/>
    </source>
</evidence>
<dbReference type="InterPro" id="IPR013752">
    <property type="entry name" value="KPA_reductase"/>
</dbReference>
<dbReference type="PANTHER" id="PTHR21708:SF26">
    <property type="entry name" value="2-DEHYDROPANTOATE 2-REDUCTASE"/>
    <property type="match status" value="1"/>
</dbReference>
<organism evidence="12 13">
    <name type="scientific">Paraburkholderia edwinii</name>
    <dbReference type="NCBI Taxonomy" id="2861782"/>
    <lineage>
        <taxon>Bacteria</taxon>
        <taxon>Pseudomonadati</taxon>
        <taxon>Pseudomonadota</taxon>
        <taxon>Betaproteobacteria</taxon>
        <taxon>Burkholderiales</taxon>
        <taxon>Burkholderiaceae</taxon>
        <taxon>Paraburkholderia</taxon>
    </lineage>
</organism>
<accession>A0ABX8UUG8</accession>
<dbReference type="PANTHER" id="PTHR21708">
    <property type="entry name" value="PROBABLE 2-DEHYDROPANTOATE 2-REDUCTASE"/>
    <property type="match status" value="1"/>
</dbReference>
<keyword evidence="7 12" id="KW-0560">Oxidoreductase</keyword>
<name>A0ABX8UUG8_9BURK</name>
<dbReference type="GO" id="GO:0008677">
    <property type="term" value="F:2-dehydropantoate 2-reductase activity"/>
    <property type="evidence" value="ECO:0007669"/>
    <property type="project" value="UniProtKB-EC"/>
</dbReference>
<dbReference type="Pfam" id="PF02558">
    <property type="entry name" value="ApbA"/>
    <property type="match status" value="1"/>
</dbReference>
<dbReference type="InterPro" id="IPR003710">
    <property type="entry name" value="ApbA"/>
</dbReference>
<gene>
    <name evidence="12" type="ORF">KZJ38_23430</name>
</gene>
<dbReference type="InterPro" id="IPR013328">
    <property type="entry name" value="6PGD_dom2"/>
</dbReference>
<keyword evidence="5" id="KW-0566">Pantothenate biosynthesis</keyword>
<dbReference type="Gene3D" id="1.10.1040.10">
    <property type="entry name" value="N-(1-d-carboxylethyl)-l-norvaline Dehydrogenase, domain 2"/>
    <property type="match status" value="1"/>
</dbReference>
<evidence type="ECO:0000313" key="12">
    <source>
        <dbReference type="EMBL" id="QYD72658.1"/>
    </source>
</evidence>
<evidence type="ECO:0000256" key="7">
    <source>
        <dbReference type="ARBA" id="ARBA00023002"/>
    </source>
</evidence>
<keyword evidence="13" id="KW-1185">Reference proteome</keyword>
<dbReference type="EC" id="1.1.1.169" evidence="3"/>
<dbReference type="NCBIfam" id="NF005091">
    <property type="entry name" value="PRK06522.2-2"/>
    <property type="match status" value="1"/>
</dbReference>
<evidence type="ECO:0000256" key="4">
    <source>
        <dbReference type="ARBA" id="ARBA00019465"/>
    </source>
</evidence>
<feature type="domain" description="Ketopantoate reductase C-terminal" evidence="11">
    <location>
        <begin position="241"/>
        <end position="363"/>
    </location>
</feature>
<keyword evidence="6" id="KW-0521">NADP</keyword>
<evidence type="ECO:0000256" key="5">
    <source>
        <dbReference type="ARBA" id="ARBA00022655"/>
    </source>
</evidence>
<evidence type="ECO:0000256" key="6">
    <source>
        <dbReference type="ARBA" id="ARBA00022857"/>
    </source>
</evidence>
<comment type="similarity">
    <text evidence="2">Belongs to the ketopantoate reductase family.</text>
</comment>
<dbReference type="NCBIfam" id="TIGR00745">
    <property type="entry name" value="apbA_panE"/>
    <property type="match status" value="1"/>
</dbReference>
<feature type="domain" description="Ketopantoate reductase N-terminal" evidence="10">
    <location>
        <begin position="76"/>
        <end position="217"/>
    </location>
</feature>
<comment type="pathway">
    <text evidence="1">Cofactor biosynthesis; (R)-pantothenate biosynthesis; (R)-pantoate from 3-methyl-2-oxobutanoate: step 2/2.</text>
</comment>
<protein>
    <recommendedName>
        <fullName evidence="4">2-dehydropantoate 2-reductase</fullName>
        <ecNumber evidence="3">1.1.1.169</ecNumber>
    </recommendedName>
    <alternativeName>
        <fullName evidence="8">Ketopantoate reductase</fullName>
    </alternativeName>
</protein>
<dbReference type="SUPFAM" id="SSF51735">
    <property type="entry name" value="NAD(P)-binding Rossmann-fold domains"/>
    <property type="match status" value="1"/>
</dbReference>
<reference evidence="12 13" key="1">
    <citation type="submission" date="2021-07" db="EMBL/GenBank/DDBJ databases">
        <title>Paraburkholderia edwinii protects Aspergillus sp. from phenazines by acting as a toxin sponge.</title>
        <authorList>
            <person name="Dahlstrom K.M."/>
            <person name="Newman D.K."/>
        </authorList>
    </citation>
    <scope>NUCLEOTIDE SEQUENCE [LARGE SCALE GENOMIC DNA]</scope>
    <source>
        <strain evidence="12 13">Pe01</strain>
    </source>
</reference>
<dbReference type="RefSeq" id="WP_219802080.1">
    <property type="nucleotide sequence ID" value="NZ_CP080096.1"/>
</dbReference>
<dbReference type="InterPro" id="IPR008927">
    <property type="entry name" value="6-PGluconate_DH-like_C_sf"/>
</dbReference>
<evidence type="ECO:0000256" key="8">
    <source>
        <dbReference type="ARBA" id="ARBA00032024"/>
    </source>
</evidence>
<dbReference type="Proteomes" id="UP000826462">
    <property type="component" value="Chromosome 2"/>
</dbReference>
<evidence type="ECO:0000256" key="2">
    <source>
        <dbReference type="ARBA" id="ARBA00007870"/>
    </source>
</evidence>
<dbReference type="Pfam" id="PF08546">
    <property type="entry name" value="ApbA_C"/>
    <property type="match status" value="1"/>
</dbReference>
<evidence type="ECO:0000256" key="9">
    <source>
        <dbReference type="ARBA" id="ARBA00048793"/>
    </source>
</evidence>
<dbReference type="InterPro" id="IPR036291">
    <property type="entry name" value="NAD(P)-bd_dom_sf"/>
</dbReference>
<comment type="catalytic activity">
    <reaction evidence="9">
        <text>(R)-pantoate + NADP(+) = 2-dehydropantoate + NADPH + H(+)</text>
        <dbReference type="Rhea" id="RHEA:16233"/>
        <dbReference type="ChEBI" id="CHEBI:11561"/>
        <dbReference type="ChEBI" id="CHEBI:15378"/>
        <dbReference type="ChEBI" id="CHEBI:15980"/>
        <dbReference type="ChEBI" id="CHEBI:57783"/>
        <dbReference type="ChEBI" id="CHEBI:58349"/>
        <dbReference type="EC" id="1.1.1.169"/>
    </reaction>
</comment>
<dbReference type="SUPFAM" id="SSF48179">
    <property type="entry name" value="6-phosphogluconate dehydrogenase C-terminal domain-like"/>
    <property type="match status" value="1"/>
</dbReference>
<evidence type="ECO:0000256" key="3">
    <source>
        <dbReference type="ARBA" id="ARBA00013014"/>
    </source>
</evidence>
<evidence type="ECO:0000313" key="13">
    <source>
        <dbReference type="Proteomes" id="UP000826462"/>
    </source>
</evidence>
<proteinExistence type="inferred from homology"/>